<feature type="chain" id="PRO_5009255224" evidence="5">
    <location>
        <begin position="21"/>
        <end position="255"/>
    </location>
</feature>
<dbReference type="GO" id="GO:0030973">
    <property type="term" value="F:molybdate ion binding"/>
    <property type="evidence" value="ECO:0007669"/>
    <property type="project" value="InterPro"/>
</dbReference>
<dbReference type="InterPro" id="IPR005950">
    <property type="entry name" value="ModA"/>
</dbReference>
<dbReference type="Gene3D" id="3.40.190.10">
    <property type="entry name" value="Periplasmic binding protein-like II"/>
    <property type="match status" value="2"/>
</dbReference>
<evidence type="ECO:0000313" key="7">
    <source>
        <dbReference type="Proteomes" id="UP000243207"/>
    </source>
</evidence>
<protein>
    <submittedName>
        <fullName evidence="6">Molybdate transport system substrate-binding protein</fullName>
    </submittedName>
</protein>
<dbReference type="PIRSF" id="PIRSF004846">
    <property type="entry name" value="ModA"/>
    <property type="match status" value="1"/>
</dbReference>
<evidence type="ECO:0000256" key="5">
    <source>
        <dbReference type="SAM" id="SignalP"/>
    </source>
</evidence>
<reference evidence="7" key="1">
    <citation type="submission" date="2016-10" db="EMBL/GenBank/DDBJ databases">
        <authorList>
            <person name="Varghese N."/>
            <person name="Submissions S."/>
        </authorList>
    </citation>
    <scope>NUCLEOTIDE SEQUENCE [LARGE SCALE GENOMIC DNA]</scope>
    <source>
        <strain evidence="7">NRRL B-51270</strain>
    </source>
</reference>
<dbReference type="GO" id="GO:0015689">
    <property type="term" value="P:molybdate ion transport"/>
    <property type="evidence" value="ECO:0007669"/>
    <property type="project" value="InterPro"/>
</dbReference>
<gene>
    <name evidence="6" type="ORF">SAMN05216421_0620</name>
</gene>
<proteinExistence type="inferred from homology"/>
<name>A0A1H1N6P4_9GAMM</name>
<evidence type="ECO:0000256" key="3">
    <source>
        <dbReference type="ARBA" id="ARBA00022729"/>
    </source>
</evidence>
<dbReference type="SUPFAM" id="SSF53850">
    <property type="entry name" value="Periplasmic binding protein-like II"/>
    <property type="match status" value="1"/>
</dbReference>
<keyword evidence="2 4" id="KW-0479">Metal-binding</keyword>
<keyword evidence="4" id="KW-0500">Molybdenum</keyword>
<dbReference type="Proteomes" id="UP000243207">
    <property type="component" value="Chromosome I"/>
</dbReference>
<evidence type="ECO:0000313" key="6">
    <source>
        <dbReference type="EMBL" id="SDR94682.1"/>
    </source>
</evidence>
<dbReference type="GO" id="GO:0046872">
    <property type="term" value="F:metal ion binding"/>
    <property type="evidence" value="ECO:0007669"/>
    <property type="project" value="UniProtKB-KW"/>
</dbReference>
<comment type="similarity">
    <text evidence="1">Belongs to the bacterial solute-binding protein ModA family.</text>
</comment>
<dbReference type="Pfam" id="PF13531">
    <property type="entry name" value="SBP_bac_11"/>
    <property type="match status" value="1"/>
</dbReference>
<dbReference type="NCBIfam" id="TIGR01256">
    <property type="entry name" value="modA"/>
    <property type="match status" value="1"/>
</dbReference>
<evidence type="ECO:0000256" key="2">
    <source>
        <dbReference type="ARBA" id="ARBA00022723"/>
    </source>
</evidence>
<dbReference type="PANTHER" id="PTHR30632">
    <property type="entry name" value="MOLYBDATE-BINDING PERIPLASMIC PROTEIN"/>
    <property type="match status" value="1"/>
</dbReference>
<dbReference type="AlphaFoldDB" id="A0A1H1N6P4"/>
<dbReference type="OrthoDB" id="9785015at2"/>
<feature type="binding site" evidence="4">
    <location>
        <position position="57"/>
    </location>
    <ligand>
        <name>molybdate</name>
        <dbReference type="ChEBI" id="CHEBI:36264"/>
    </ligand>
</feature>
<dbReference type="PANTHER" id="PTHR30632:SF14">
    <property type="entry name" value="TUNGSTATE_MOLYBDATE_CHROMATE-BINDING PROTEIN MODA"/>
    <property type="match status" value="1"/>
</dbReference>
<dbReference type="RefSeq" id="WP_093391770.1">
    <property type="nucleotide sequence ID" value="NZ_LT629736.1"/>
</dbReference>
<dbReference type="InterPro" id="IPR044084">
    <property type="entry name" value="AvModA-like_subst-bd"/>
</dbReference>
<dbReference type="STRING" id="487184.SAMN05216421_0620"/>
<organism evidence="6 7">
    <name type="scientific">Halopseudomonas xinjiangensis</name>
    <dbReference type="NCBI Taxonomy" id="487184"/>
    <lineage>
        <taxon>Bacteria</taxon>
        <taxon>Pseudomonadati</taxon>
        <taxon>Pseudomonadota</taxon>
        <taxon>Gammaproteobacteria</taxon>
        <taxon>Pseudomonadales</taxon>
        <taxon>Pseudomonadaceae</taxon>
        <taxon>Halopseudomonas</taxon>
    </lineage>
</organism>
<feature type="signal peptide" evidence="5">
    <location>
        <begin position="1"/>
        <end position="20"/>
    </location>
</feature>
<sequence length="255" mass="27437">MRRAFAVVCLLFAITPKAFADLSIAAASDLRPALEQILQAWNASHPDSQASATYGSSGRFATQIRNGAPFDLYMSADITYPRALQEEGLTDGEPRTYALGRLVLWSRSPFPERINELANTEGRIAIARPEHAPYGARAREALVNLDIWNAVEPRLVYGESISHTAQMAQSGAAEFALLALSLVGAPNQQAPGHWQRIPVGLHSPLEQALVVTLHGAGKHQADQLADYLLGPEAAAVLVDFGFERPPVPGGIAGQR</sequence>
<keyword evidence="3 5" id="KW-0732">Signal</keyword>
<evidence type="ECO:0000256" key="1">
    <source>
        <dbReference type="ARBA" id="ARBA00009175"/>
    </source>
</evidence>
<feature type="binding site" evidence="4">
    <location>
        <position position="161"/>
    </location>
    <ligand>
        <name>molybdate</name>
        <dbReference type="ChEBI" id="CHEBI:36264"/>
    </ligand>
</feature>
<dbReference type="InterPro" id="IPR050682">
    <property type="entry name" value="ModA/WtpA"/>
</dbReference>
<dbReference type="CDD" id="cd13539">
    <property type="entry name" value="PBP2_AvModA"/>
    <property type="match status" value="1"/>
</dbReference>
<dbReference type="EMBL" id="LT629736">
    <property type="protein sequence ID" value="SDR94682.1"/>
    <property type="molecule type" value="Genomic_DNA"/>
</dbReference>
<evidence type="ECO:0000256" key="4">
    <source>
        <dbReference type="PIRSR" id="PIRSR004846-1"/>
    </source>
</evidence>
<keyword evidence="7" id="KW-1185">Reference proteome</keyword>
<accession>A0A1H1N6P4</accession>